<dbReference type="InterPro" id="IPR000421">
    <property type="entry name" value="FA58C"/>
</dbReference>
<dbReference type="SUPFAM" id="SSF51126">
    <property type="entry name" value="Pectin lyase-like"/>
    <property type="match status" value="1"/>
</dbReference>
<dbReference type="SUPFAM" id="SSF49785">
    <property type="entry name" value="Galactose-binding domain-like"/>
    <property type="match status" value="1"/>
</dbReference>
<evidence type="ECO:0000259" key="1">
    <source>
        <dbReference type="PROSITE" id="PS50022"/>
    </source>
</evidence>
<sequence>MLRSEELIEAPSWVEFNQNAQAGTPWQSSLRDFSYAGYRFSNAPLPQLDDWQSIDVTDYGAIPDDGLFDDTAIRAAIEAAESSNGPVVIDFPAGRFLVADEANAKSPIEVNRGYIVFRGVGAHDNGTEIFADWSGGENDEGVPTDGGPWRFIFRPENRTTETITILIEGVRKGERVVTVDDASQLTPGDSVDLVYNDSQSREANFPGLEFNSAWNSSNKGIRSFEKHIISRVIGNQVVFENPVQLNIELDTGYARLETHPHISEVGIIGIRFSSDWANHPDTFSHHKNAVVDYAWNAVLFENVRDSWIRDTEFRDWNQGLAIDRSIAITVKDVEFSGKPGHSSYYARYSYGTLFENCLNTASHWHAAGMRWSTTSTVFKNCTLGEKSVDCHGYHPYANLLDNVTKGNFTRNGGAKSAYPNSGPDLTFWNFEKAGETRSNYDFWNPTQQPLYTYARPLFIGFSSPGKTVGFANEGLDELREQQPYPQSLFEAQLQMRRYGAYHSASSFVSNHPPVHANNLNPSVYWESSHAGLGQWIMTDLGTPYEVLGVYLAFEEMNIEKLRVEIWDDSSWQKAWEGEVSEQEALQLYFDSKANTRKLRMTVTSMKQGHESEPLRIRSFKALQHLDTSSSSEINFSRQGNGNTTWSLIVREGSDPAIYAPSVFESKDLRGWIELNPEATFDLDTNSWTLPIARPVEATFWRGNRNPGN</sequence>
<evidence type="ECO:0000313" key="3">
    <source>
        <dbReference type="Proteomes" id="UP000622317"/>
    </source>
</evidence>
<protein>
    <submittedName>
        <fullName evidence="2">DUF4955 domain-containing protein</fullName>
    </submittedName>
</protein>
<name>A0A927IHR8_9BACT</name>
<gene>
    <name evidence="2" type="ORF">IEN85_11360</name>
</gene>
<reference evidence="2" key="1">
    <citation type="submission" date="2020-09" db="EMBL/GenBank/DDBJ databases">
        <title>Pelagicoccus enzymogenes sp. nov. with an EPS production, isolated from marine sediment.</title>
        <authorList>
            <person name="Feng X."/>
        </authorList>
    </citation>
    <scope>NUCLEOTIDE SEQUENCE</scope>
    <source>
        <strain evidence="2">NFK12</strain>
    </source>
</reference>
<dbReference type="Pfam" id="PF16315">
    <property type="entry name" value="DUF4955"/>
    <property type="match status" value="1"/>
</dbReference>
<proteinExistence type="predicted"/>
<dbReference type="Proteomes" id="UP000622317">
    <property type="component" value="Unassembled WGS sequence"/>
</dbReference>
<dbReference type="InterPro" id="IPR032532">
    <property type="entry name" value="DUF4955"/>
</dbReference>
<evidence type="ECO:0000313" key="2">
    <source>
        <dbReference type="EMBL" id="MBD5780089.1"/>
    </source>
</evidence>
<keyword evidence="3" id="KW-1185">Reference proteome</keyword>
<comment type="caution">
    <text evidence="2">The sequence shown here is derived from an EMBL/GenBank/DDBJ whole genome shotgun (WGS) entry which is preliminary data.</text>
</comment>
<dbReference type="EMBL" id="JACYFG010000032">
    <property type="protein sequence ID" value="MBD5780089.1"/>
    <property type="molecule type" value="Genomic_DNA"/>
</dbReference>
<dbReference type="InterPro" id="IPR024535">
    <property type="entry name" value="RHGA/B-epi-like_pectate_lyase"/>
</dbReference>
<dbReference type="PROSITE" id="PS50022">
    <property type="entry name" value="FA58C_3"/>
    <property type="match status" value="1"/>
</dbReference>
<feature type="domain" description="F5/8 type C" evidence="1">
    <location>
        <begin position="480"/>
        <end position="621"/>
    </location>
</feature>
<dbReference type="Pfam" id="PF12708">
    <property type="entry name" value="Pect-lyase_RHGA_epim"/>
    <property type="match status" value="1"/>
</dbReference>
<dbReference type="InterPro" id="IPR008979">
    <property type="entry name" value="Galactose-bd-like_sf"/>
</dbReference>
<dbReference type="Pfam" id="PF00754">
    <property type="entry name" value="F5_F8_type_C"/>
    <property type="match status" value="1"/>
</dbReference>
<accession>A0A927IHR8</accession>
<dbReference type="Gene3D" id="2.60.120.260">
    <property type="entry name" value="Galactose-binding domain-like"/>
    <property type="match status" value="1"/>
</dbReference>
<dbReference type="AlphaFoldDB" id="A0A927IHR8"/>
<dbReference type="RefSeq" id="WP_191617207.1">
    <property type="nucleotide sequence ID" value="NZ_JACYFG010000032.1"/>
</dbReference>
<dbReference type="Gene3D" id="2.160.20.10">
    <property type="entry name" value="Single-stranded right-handed beta-helix, Pectin lyase-like"/>
    <property type="match status" value="2"/>
</dbReference>
<dbReference type="InterPro" id="IPR012334">
    <property type="entry name" value="Pectin_lyas_fold"/>
</dbReference>
<organism evidence="2 3">
    <name type="scientific">Pelagicoccus enzymogenes</name>
    <dbReference type="NCBI Taxonomy" id="2773457"/>
    <lineage>
        <taxon>Bacteria</taxon>
        <taxon>Pseudomonadati</taxon>
        <taxon>Verrucomicrobiota</taxon>
        <taxon>Opitutia</taxon>
        <taxon>Puniceicoccales</taxon>
        <taxon>Pelagicoccaceae</taxon>
        <taxon>Pelagicoccus</taxon>
    </lineage>
</organism>
<dbReference type="InterPro" id="IPR011050">
    <property type="entry name" value="Pectin_lyase_fold/virulence"/>
</dbReference>